<feature type="compositionally biased region" description="Low complexity" evidence="1">
    <location>
        <begin position="300"/>
        <end position="313"/>
    </location>
</feature>
<evidence type="ECO:0000313" key="4">
    <source>
        <dbReference type="EMBL" id="KAH0812564.1"/>
    </source>
</evidence>
<feature type="chain" id="PRO_5035313831" description="CUB domain-containing protein" evidence="3">
    <location>
        <begin position="20"/>
        <end position="406"/>
    </location>
</feature>
<keyword evidence="5" id="KW-1185">Reference proteome</keyword>
<accession>A0A8J6HD39</accession>
<protein>
    <recommendedName>
        <fullName evidence="6">CUB domain-containing protein</fullName>
    </recommendedName>
</protein>
<dbReference type="Proteomes" id="UP000719412">
    <property type="component" value="Unassembled WGS sequence"/>
</dbReference>
<evidence type="ECO:0008006" key="6">
    <source>
        <dbReference type="Google" id="ProtNLM"/>
    </source>
</evidence>
<dbReference type="EMBL" id="JABDTM020025943">
    <property type="protein sequence ID" value="KAH0812564.1"/>
    <property type="molecule type" value="Genomic_DNA"/>
</dbReference>
<keyword evidence="2" id="KW-0472">Membrane</keyword>
<organism evidence="4 5">
    <name type="scientific">Tenebrio molitor</name>
    <name type="common">Yellow mealworm beetle</name>
    <dbReference type="NCBI Taxonomy" id="7067"/>
    <lineage>
        <taxon>Eukaryota</taxon>
        <taxon>Metazoa</taxon>
        <taxon>Ecdysozoa</taxon>
        <taxon>Arthropoda</taxon>
        <taxon>Hexapoda</taxon>
        <taxon>Insecta</taxon>
        <taxon>Pterygota</taxon>
        <taxon>Neoptera</taxon>
        <taxon>Endopterygota</taxon>
        <taxon>Coleoptera</taxon>
        <taxon>Polyphaga</taxon>
        <taxon>Cucujiformia</taxon>
        <taxon>Tenebrionidae</taxon>
        <taxon>Tenebrio</taxon>
    </lineage>
</organism>
<proteinExistence type="predicted"/>
<reference evidence="4" key="1">
    <citation type="journal article" date="2020" name="J Insects Food Feed">
        <title>The yellow mealworm (Tenebrio molitor) genome: a resource for the emerging insects as food and feed industry.</title>
        <authorList>
            <person name="Eriksson T."/>
            <person name="Andere A."/>
            <person name="Kelstrup H."/>
            <person name="Emery V."/>
            <person name="Picard C."/>
        </authorList>
    </citation>
    <scope>NUCLEOTIDE SEQUENCE</scope>
    <source>
        <strain evidence="4">Stoneville</strain>
        <tissue evidence="4">Whole head</tissue>
    </source>
</reference>
<reference evidence="4" key="2">
    <citation type="submission" date="2021-08" db="EMBL/GenBank/DDBJ databases">
        <authorList>
            <person name="Eriksson T."/>
        </authorList>
    </citation>
    <scope>NUCLEOTIDE SEQUENCE</scope>
    <source>
        <strain evidence="4">Stoneville</strain>
        <tissue evidence="4">Whole head</tissue>
    </source>
</reference>
<evidence type="ECO:0000256" key="3">
    <source>
        <dbReference type="SAM" id="SignalP"/>
    </source>
</evidence>
<evidence type="ECO:0000313" key="5">
    <source>
        <dbReference type="Proteomes" id="UP000719412"/>
    </source>
</evidence>
<sequence length="406" mass="45440">MKVNLSSCAFLLSLIRCSSQYMQLNIENDELCSLGKRKIKLDEGPRSGLRVGQTRLNDHDLDWIRSMKCRFKVVPSSSQEGIIAVIQHLIFRKNSTTDECIDYVQFTRKDGSSSQKFCGRFNAALYMDHNFVNPADPISSGTAFVDEKGELDVILYVSKEHLGADEEMDLSIVFTAYRHCSLVLKRNEMYRPCSNTRREFCIYSGFFSDSYINCPLPDCEDEQGCSKPEVIDRYYGNKVLIGAVSTVFIVFALFILCLWICKTYKIFCWAQNFANPSSTTPQGQSGEAPRVIEMNEQAGARSSASQGNSASANIDEDKDLPPSYDSLFPSRTQLRRGFVLDEIGLLQTESRNDVIEGAVCRALTVWCREQKRVCCLLLTNNASATVDASGVAIFSVFGVLVDKVAE</sequence>
<gene>
    <name evidence="4" type="ORF">GEV33_010225</name>
</gene>
<keyword evidence="3" id="KW-0732">Signal</keyword>
<dbReference type="AlphaFoldDB" id="A0A8J6HD39"/>
<name>A0A8J6HD39_TENMO</name>
<feature type="region of interest" description="Disordered" evidence="1">
    <location>
        <begin position="300"/>
        <end position="322"/>
    </location>
</feature>
<keyword evidence="2" id="KW-0812">Transmembrane</keyword>
<evidence type="ECO:0000256" key="1">
    <source>
        <dbReference type="SAM" id="MobiDB-lite"/>
    </source>
</evidence>
<feature type="signal peptide" evidence="3">
    <location>
        <begin position="1"/>
        <end position="19"/>
    </location>
</feature>
<evidence type="ECO:0000256" key="2">
    <source>
        <dbReference type="SAM" id="Phobius"/>
    </source>
</evidence>
<feature type="transmembrane region" description="Helical" evidence="2">
    <location>
        <begin position="239"/>
        <end position="261"/>
    </location>
</feature>
<keyword evidence="2" id="KW-1133">Transmembrane helix</keyword>
<comment type="caution">
    <text evidence="4">The sequence shown here is derived from an EMBL/GenBank/DDBJ whole genome shotgun (WGS) entry which is preliminary data.</text>
</comment>